<accession>A0ABW2ZSB6</accession>
<evidence type="ECO:0000313" key="8">
    <source>
        <dbReference type="Proteomes" id="UP001597042"/>
    </source>
</evidence>
<comment type="subcellular location">
    <subcellularLocation>
        <location evidence="1">Membrane</location>
        <topology evidence="1">Multi-pass membrane protein</topology>
    </subcellularLocation>
</comment>
<feature type="transmembrane region" description="Helical" evidence="6">
    <location>
        <begin position="23"/>
        <end position="41"/>
    </location>
</feature>
<protein>
    <submittedName>
        <fullName evidence="7">DMT family transporter</fullName>
    </submittedName>
</protein>
<keyword evidence="3 6" id="KW-1133">Transmembrane helix</keyword>
<feature type="transmembrane region" description="Helical" evidence="6">
    <location>
        <begin position="133"/>
        <end position="151"/>
    </location>
</feature>
<feature type="transmembrane region" description="Helical" evidence="6">
    <location>
        <begin position="279"/>
        <end position="302"/>
    </location>
</feature>
<dbReference type="NCBIfam" id="NF038012">
    <property type="entry name" value="DMT_1"/>
    <property type="match status" value="1"/>
</dbReference>
<keyword evidence="4 6" id="KW-0472">Membrane</keyword>
<feature type="transmembrane region" description="Helical" evidence="6">
    <location>
        <begin position="101"/>
        <end position="121"/>
    </location>
</feature>
<feature type="transmembrane region" description="Helical" evidence="6">
    <location>
        <begin position="221"/>
        <end position="240"/>
    </location>
</feature>
<evidence type="ECO:0000313" key="7">
    <source>
        <dbReference type="EMBL" id="MFD0781480.1"/>
    </source>
</evidence>
<dbReference type="Pfam" id="PF05653">
    <property type="entry name" value="Mg_trans_NIPA"/>
    <property type="match status" value="1"/>
</dbReference>
<name>A0ABW2ZSB6_9MICO</name>
<comment type="caution">
    <text evidence="7">The sequence shown here is derived from an EMBL/GenBank/DDBJ whole genome shotgun (WGS) entry which is preliminary data.</text>
</comment>
<feature type="transmembrane region" description="Helical" evidence="6">
    <location>
        <begin position="252"/>
        <end position="273"/>
    </location>
</feature>
<feature type="transmembrane region" description="Helical" evidence="6">
    <location>
        <begin position="190"/>
        <end position="209"/>
    </location>
</feature>
<proteinExistence type="predicted"/>
<evidence type="ECO:0000256" key="6">
    <source>
        <dbReference type="SAM" id="Phobius"/>
    </source>
</evidence>
<evidence type="ECO:0000256" key="1">
    <source>
        <dbReference type="ARBA" id="ARBA00004141"/>
    </source>
</evidence>
<dbReference type="PANTHER" id="PTHR40761:SF1">
    <property type="entry name" value="CONSERVED INTEGRAL MEMBRANE ALANINE VALINE AND LEUCINE RICH PROTEIN-RELATED"/>
    <property type="match status" value="1"/>
</dbReference>
<feature type="compositionally biased region" description="Basic and acidic residues" evidence="5">
    <location>
        <begin position="355"/>
        <end position="364"/>
    </location>
</feature>
<feature type="transmembrane region" description="Helical" evidence="6">
    <location>
        <begin position="163"/>
        <end position="183"/>
    </location>
</feature>
<dbReference type="InterPro" id="IPR037185">
    <property type="entry name" value="EmrE-like"/>
</dbReference>
<evidence type="ECO:0000256" key="4">
    <source>
        <dbReference type="ARBA" id="ARBA00023136"/>
    </source>
</evidence>
<dbReference type="SUPFAM" id="SSF103481">
    <property type="entry name" value="Multidrug resistance efflux transporter EmrE"/>
    <property type="match status" value="2"/>
</dbReference>
<dbReference type="PANTHER" id="PTHR40761">
    <property type="entry name" value="CONSERVED INTEGRAL MEMBRANE ALANINE VALINE AND LEUCINE RICH PROTEIN-RELATED"/>
    <property type="match status" value="1"/>
</dbReference>
<keyword evidence="2 6" id="KW-0812">Transmembrane</keyword>
<dbReference type="Proteomes" id="UP001597042">
    <property type="component" value="Unassembled WGS sequence"/>
</dbReference>
<dbReference type="EMBL" id="JBHTIM010000001">
    <property type="protein sequence ID" value="MFD0781480.1"/>
    <property type="molecule type" value="Genomic_DNA"/>
</dbReference>
<reference evidence="8" key="1">
    <citation type="journal article" date="2019" name="Int. J. Syst. Evol. Microbiol.">
        <title>The Global Catalogue of Microorganisms (GCM) 10K type strain sequencing project: providing services to taxonomists for standard genome sequencing and annotation.</title>
        <authorList>
            <consortium name="The Broad Institute Genomics Platform"/>
            <consortium name="The Broad Institute Genome Sequencing Center for Infectious Disease"/>
            <person name="Wu L."/>
            <person name="Ma J."/>
        </authorList>
    </citation>
    <scope>NUCLEOTIDE SEQUENCE [LARGE SCALE GENOMIC DNA]</scope>
    <source>
        <strain evidence="8">CCUG 50754</strain>
    </source>
</reference>
<dbReference type="InterPro" id="IPR008521">
    <property type="entry name" value="Mg_trans_NIPA"/>
</dbReference>
<feature type="transmembrane region" description="Helical" evidence="6">
    <location>
        <begin position="77"/>
        <end position="95"/>
    </location>
</feature>
<sequence>MGEIDNLSDVGNALAGVFADPSLLIGIPLALLGAVFMSFGAQYQHRGVTKVEQLHGGATSGGLTLAQLGRLLTRPSWVAGSVMLGLAIVCQLAAMSFAPLIVVQPLGAIALVITTLLNARISGHRPTKRSVRAIIECTGGIFIFVTIAALVATDRPVSDGQLITILIILAVVMVIFGGLWLWLRHGMKALFYIVGAGVMYGFVATLAKVVISRIQSGDFEWLTLLCLASLLIVTAVGAYFVQSAYSSGPPDLVIAGLTVIDPIVAIMIGLFVLGEAANAPLWAYIGFGIAGIIAVIGVYDLARNHPQVVSESQELPIQRGSSGADIAHPTTGSVRVTEAVAKVWPNPPVDDDDDLPPRSDGPHH</sequence>
<gene>
    <name evidence="7" type="ORF">ACFQZV_09250</name>
</gene>
<dbReference type="RefSeq" id="WP_378752037.1">
    <property type="nucleotide sequence ID" value="NZ_JBHSSV010000007.1"/>
</dbReference>
<evidence type="ECO:0000256" key="3">
    <source>
        <dbReference type="ARBA" id="ARBA00022989"/>
    </source>
</evidence>
<evidence type="ECO:0000256" key="2">
    <source>
        <dbReference type="ARBA" id="ARBA00022692"/>
    </source>
</evidence>
<feature type="region of interest" description="Disordered" evidence="5">
    <location>
        <begin position="343"/>
        <end position="364"/>
    </location>
</feature>
<keyword evidence="8" id="KW-1185">Reference proteome</keyword>
<evidence type="ECO:0000256" key="5">
    <source>
        <dbReference type="SAM" id="MobiDB-lite"/>
    </source>
</evidence>
<organism evidence="7 8">
    <name type="scientific">Microbacterium koreense</name>
    <dbReference type="NCBI Taxonomy" id="323761"/>
    <lineage>
        <taxon>Bacteria</taxon>
        <taxon>Bacillati</taxon>
        <taxon>Actinomycetota</taxon>
        <taxon>Actinomycetes</taxon>
        <taxon>Micrococcales</taxon>
        <taxon>Microbacteriaceae</taxon>
        <taxon>Microbacterium</taxon>
    </lineage>
</organism>